<accession>A0A2A9PFM5</accession>
<dbReference type="InterPro" id="IPR001002">
    <property type="entry name" value="Chitin-bd_1"/>
</dbReference>
<dbReference type="Pfam" id="PF01476">
    <property type="entry name" value="LysM"/>
    <property type="match status" value="2"/>
</dbReference>
<dbReference type="SMART" id="SM00257">
    <property type="entry name" value="LysM"/>
    <property type="match status" value="2"/>
</dbReference>
<evidence type="ECO:0000256" key="4">
    <source>
        <dbReference type="ARBA" id="ARBA00012729"/>
    </source>
</evidence>
<dbReference type="GO" id="GO:0000272">
    <property type="term" value="P:polysaccharide catabolic process"/>
    <property type="evidence" value="ECO:0007669"/>
    <property type="project" value="UniProtKB-KW"/>
</dbReference>
<dbReference type="PROSITE" id="PS51910">
    <property type="entry name" value="GH18_2"/>
    <property type="match status" value="1"/>
</dbReference>
<dbReference type="SUPFAM" id="SSF54556">
    <property type="entry name" value="Chitinase insertion domain"/>
    <property type="match status" value="1"/>
</dbReference>
<dbReference type="EC" id="3.2.1.14" evidence="4"/>
<keyword evidence="9" id="KW-0843">Virulence</keyword>
<dbReference type="STRING" id="268505.A0A2A9PFM5"/>
<keyword evidence="11 14" id="KW-0326">Glycosidase</keyword>
<dbReference type="InterPro" id="IPR001223">
    <property type="entry name" value="Glyco_hydro18_cat"/>
</dbReference>
<dbReference type="OrthoDB" id="73875at2759"/>
<evidence type="ECO:0000256" key="9">
    <source>
        <dbReference type="ARBA" id="ARBA00023026"/>
    </source>
</evidence>
<dbReference type="CDD" id="cd00118">
    <property type="entry name" value="LysM"/>
    <property type="match status" value="1"/>
</dbReference>
<evidence type="ECO:0000259" key="18">
    <source>
        <dbReference type="PROSITE" id="PS51910"/>
    </source>
</evidence>
<keyword evidence="16" id="KW-0732">Signal</keyword>
<comment type="caution">
    <text evidence="19">The sequence shown here is derived from an EMBL/GenBank/DDBJ whole genome shotgun (WGS) entry which is preliminary data.</text>
</comment>
<dbReference type="Proteomes" id="UP000037136">
    <property type="component" value="Unassembled WGS sequence"/>
</dbReference>
<dbReference type="CDD" id="cd00035">
    <property type="entry name" value="ChtBD1"/>
    <property type="match status" value="1"/>
</dbReference>
<feature type="region of interest" description="Disordered" evidence="15">
    <location>
        <begin position="1521"/>
        <end position="1540"/>
    </location>
</feature>
<evidence type="ECO:0000256" key="6">
    <source>
        <dbReference type="ARBA" id="ARBA00022669"/>
    </source>
</evidence>
<keyword evidence="6" id="KW-0147">Chitin-binding</keyword>
<evidence type="ECO:0000256" key="15">
    <source>
        <dbReference type="SAM" id="MobiDB-lite"/>
    </source>
</evidence>
<dbReference type="InterPro" id="IPR017853">
    <property type="entry name" value="GH"/>
</dbReference>
<dbReference type="CDD" id="cd02878">
    <property type="entry name" value="GH18_zymocin_alpha"/>
    <property type="match status" value="1"/>
</dbReference>
<reference evidence="19 20" key="2">
    <citation type="journal article" date="2017" name="Sci. Rep.">
        <title>Ant-infecting Ophiocordyceps genomes reveal a high diversity of potential behavioral manipulation genes and a possible major role for enterotoxins.</title>
        <authorList>
            <person name="de Bekker C."/>
            <person name="Ohm R.A."/>
            <person name="Evans H.C."/>
            <person name="Brachmann A."/>
            <person name="Hughes D.P."/>
        </authorList>
    </citation>
    <scope>NUCLEOTIDE SEQUENCE [LARGE SCALE GENOMIC DNA]</scope>
    <source>
        <strain evidence="19 20">SC16a</strain>
    </source>
</reference>
<evidence type="ECO:0000256" key="12">
    <source>
        <dbReference type="ARBA" id="ARBA00023326"/>
    </source>
</evidence>
<evidence type="ECO:0000256" key="16">
    <source>
        <dbReference type="SAM" id="SignalP"/>
    </source>
</evidence>
<comment type="similarity">
    <text evidence="3">Belongs to the glycosyl hydrolase 18 family. Chitinase class V subfamily.</text>
</comment>
<comment type="subcellular location">
    <subcellularLocation>
        <location evidence="2">Secreted</location>
    </subcellularLocation>
</comment>
<feature type="domain" description="LysM" evidence="17">
    <location>
        <begin position="316"/>
        <end position="361"/>
    </location>
</feature>
<feature type="compositionally biased region" description="Basic residues" evidence="15">
    <location>
        <begin position="1211"/>
        <end position="1222"/>
    </location>
</feature>
<evidence type="ECO:0000256" key="3">
    <source>
        <dbReference type="ARBA" id="ARBA00008682"/>
    </source>
</evidence>
<keyword evidence="8" id="KW-0146">Chitin degradation</keyword>
<dbReference type="InterPro" id="IPR001579">
    <property type="entry name" value="Glyco_hydro_18_chit_AS"/>
</dbReference>
<dbReference type="PROSITE" id="PS51782">
    <property type="entry name" value="LYSM"/>
    <property type="match status" value="2"/>
</dbReference>
<dbReference type="Gene3D" id="3.10.350.10">
    <property type="entry name" value="LysM domain"/>
    <property type="match status" value="2"/>
</dbReference>
<dbReference type="InterPro" id="IPR011583">
    <property type="entry name" value="Chitinase_II/V-like_cat"/>
</dbReference>
<dbReference type="GO" id="GO:0008843">
    <property type="term" value="F:endochitinase activity"/>
    <property type="evidence" value="ECO:0007669"/>
    <property type="project" value="UniProtKB-EC"/>
</dbReference>
<name>A0A2A9PFM5_OPHUN</name>
<feature type="domain" description="LysM" evidence="17">
    <location>
        <begin position="384"/>
        <end position="433"/>
    </location>
</feature>
<organism evidence="19 20">
    <name type="scientific">Ophiocordyceps unilateralis</name>
    <name type="common">Zombie-ant fungus</name>
    <name type="synonym">Torrubia unilateralis</name>
    <dbReference type="NCBI Taxonomy" id="268505"/>
    <lineage>
        <taxon>Eukaryota</taxon>
        <taxon>Fungi</taxon>
        <taxon>Dikarya</taxon>
        <taxon>Ascomycota</taxon>
        <taxon>Pezizomycotina</taxon>
        <taxon>Sordariomycetes</taxon>
        <taxon>Hypocreomycetidae</taxon>
        <taxon>Hypocreales</taxon>
        <taxon>Ophiocordycipitaceae</taxon>
        <taxon>Ophiocordyceps</taxon>
    </lineage>
</organism>
<feature type="domain" description="GH18" evidence="18">
    <location>
        <begin position="539"/>
        <end position="908"/>
    </location>
</feature>
<dbReference type="SUPFAM" id="SSF57016">
    <property type="entry name" value="Plant lectins/antimicrobial peptides"/>
    <property type="match status" value="1"/>
</dbReference>
<dbReference type="InterPro" id="IPR018392">
    <property type="entry name" value="LysM"/>
</dbReference>
<evidence type="ECO:0000256" key="2">
    <source>
        <dbReference type="ARBA" id="ARBA00004613"/>
    </source>
</evidence>
<feature type="compositionally biased region" description="Basic and acidic residues" evidence="15">
    <location>
        <begin position="1525"/>
        <end position="1534"/>
    </location>
</feature>
<feature type="region of interest" description="Disordered" evidence="15">
    <location>
        <begin position="1208"/>
        <end position="1265"/>
    </location>
</feature>
<evidence type="ECO:0000256" key="11">
    <source>
        <dbReference type="ARBA" id="ARBA00023295"/>
    </source>
</evidence>
<keyword evidence="5" id="KW-0964">Secreted</keyword>
<comment type="catalytic activity">
    <reaction evidence="1">
        <text>Random endo-hydrolysis of N-acetyl-beta-D-glucosaminide (1-&gt;4)-beta-linkages in chitin and chitodextrins.</text>
        <dbReference type="EC" id="3.2.1.14"/>
    </reaction>
</comment>
<protein>
    <recommendedName>
        <fullName evidence="4">chitinase</fullName>
        <ecNumber evidence="4">3.2.1.14</ecNumber>
    </recommendedName>
</protein>
<evidence type="ECO:0000256" key="7">
    <source>
        <dbReference type="ARBA" id="ARBA00022801"/>
    </source>
</evidence>
<dbReference type="SMART" id="SM00636">
    <property type="entry name" value="Glyco_18"/>
    <property type="match status" value="1"/>
</dbReference>
<evidence type="ECO:0000256" key="14">
    <source>
        <dbReference type="RuleBase" id="RU000489"/>
    </source>
</evidence>
<dbReference type="PROSITE" id="PS01095">
    <property type="entry name" value="GH18_1"/>
    <property type="match status" value="1"/>
</dbReference>
<evidence type="ECO:0000256" key="1">
    <source>
        <dbReference type="ARBA" id="ARBA00000822"/>
    </source>
</evidence>
<evidence type="ECO:0000256" key="8">
    <source>
        <dbReference type="ARBA" id="ARBA00023024"/>
    </source>
</evidence>
<keyword evidence="10" id="KW-0119">Carbohydrate metabolism</keyword>
<keyword evidence="12" id="KW-0624">Polysaccharide degradation</keyword>
<dbReference type="SUPFAM" id="SSF51445">
    <property type="entry name" value="(Trans)glycosidases"/>
    <property type="match status" value="1"/>
</dbReference>
<proteinExistence type="inferred from homology"/>
<reference evidence="19 20" key="1">
    <citation type="journal article" date="2015" name="BMC Genomics">
        <title>Gene expression during zombie ant biting behavior reflects the complexity underlying fungal parasitic behavioral manipulation.</title>
        <authorList>
            <person name="de Bekker C."/>
            <person name="Ohm R.A."/>
            <person name="Loreto R.G."/>
            <person name="Sebastian A."/>
            <person name="Albert I."/>
            <person name="Merrow M."/>
            <person name="Brachmann A."/>
            <person name="Hughes D.P."/>
        </authorList>
    </citation>
    <scope>NUCLEOTIDE SEQUENCE [LARGE SCALE GENOMIC DNA]</scope>
    <source>
        <strain evidence="19 20">SC16a</strain>
    </source>
</reference>
<sequence length="1540" mass="170952">MWPSRLYATATLFWGAAFVCSALNLDDIKAVKPLTHNNISPIVDPDVYLPDQHDCPIRCVDYANIQTWTSYTVVHRLRRCQKPMLLHLTITQLVDDPASTILIRACTVGHGESEDVESRRKAAPEKNPKRTGFRPVLDISPTCQASGIETSESMTLAISSDGGKTDGEEVALLLLNMRDYLLARDNCNEKFAFAFYNDIVASVYIGEKLHKLTANAALEALAGRVQTFDQMPSRAVAQVCHEGLSPERVFGVSVNTIGDLAAVQRKAHDWWKGACVDNDDGLEPAEDLAHVKFWPIVANGTLLGSNKLLGKRGVCRYVKVVSGDSCASLASRCGISHAQFYRFNRKRNLCSSLIPDDYICCSAGDRYTEPKRQAPRPSSDGTCATHNIQSGDSCYNLAQQYGVTIEELERWNRGKTWGWSECRDMLAGYNMCVSDGFAPLPLSQEGTECGPLVKGSQVQWERMKSRSGGGRPPSLADLNPCPLKACCSNWGYCGVFPDHCDVHAPEGGGPGSKKRGSQNTCVSNCGMEIQQNSGPPPSFQRIGYYESWNLQRECLWLKANKANTDGSYTHIHWGFVEIDPSSWRPVVKDADRQWDDFKALSNVKRIISFGGWAYSTEAATYNILRSAILNNRERFAANIAQFLDEQGLDGVDIDWEYPGAPDILVNGQAIGQKGDGIEYLKFLSVLRRRVASGKSVSIAAPASYWYLKEFPIERIGRVVDYIVYMTYDLHGQWDYGNVNAFDACPSGKCIRSHVNLTETRNSLAIITKAGVPNNKIFVGEASYGRSFRMANDGCWQPLCDFTGSRTQSNANPGRCTKTGGYISNAEISEIMKRGDGAQSFHDGDSNTDVVLYKGDYIGYMTPTTKDTRRADWKNLNFAGTVDWAVDLQDFTSDDFEAIPDSKTRSGEGCISGTDLVLDSGDLCEFTCRYGFCPESLCSCNARGRPKDVPPAEKQVKFVAMDAFDVDLNRLCKFACQYGHCPDDICVPQETDEAERSSDEQAQRGPKPVVVVGEDPTYMDYAAARRENARRCFIFQDTRHREVGMRQCLNFCQSILHEAQQEGRTTNYGCVGNFPLDQEIPWRPDISGNGELAVLGTCHCDHWLVNELADTVLEAMPIIAQIGCYILLSSFKLVLDVGTSYFGRVGKIADVGIDMLATGAQVASYVYPQDEDPAGAFSSWIDGACGGSDLVPDDIKSVFDILNQVPTDKSSFKRPRRIRKGSGKKGDSGNPRAPVRPQKTPNGGPSGSGIRKRQCHVPVHKSTSRVGRGRNTLRLLSCDRHKRTTKTEEMIITSLVYARHARPTLVTKTCSSRWKQACQHYSSANRENRRWATLTCPQEAATTSSRRIEASGVAKWRAEHRGHGWRDAAHREHANCQVDEWPPVYFLGRNDPLRLHSGLDQRGQRVRFLPQSHNAGAASLWRGVCFVPAVAAMSDAEFRKQAEADAKSFKTTNAKKRKQIYATATVNLRPEFVISSWGHSADPARDDGLWDNPCWPRAIAANDPGFALLSLDEWYDKNPRAQGRRTQWDYDRDYQKGQNGD</sequence>
<keyword evidence="20" id="KW-1185">Reference proteome</keyword>
<evidence type="ECO:0000313" key="20">
    <source>
        <dbReference type="Proteomes" id="UP000037136"/>
    </source>
</evidence>
<dbReference type="Gene3D" id="3.10.50.10">
    <property type="match status" value="1"/>
</dbReference>
<keyword evidence="7 14" id="KW-0378">Hydrolase</keyword>
<dbReference type="Pfam" id="PF00187">
    <property type="entry name" value="Chitin_bind_1"/>
    <property type="match status" value="1"/>
</dbReference>
<gene>
    <name evidence="19" type="ORF">XA68_11350</name>
</gene>
<dbReference type="InterPro" id="IPR036779">
    <property type="entry name" value="LysM_dom_sf"/>
</dbReference>
<comment type="similarity">
    <text evidence="13">Belongs to the secreted LysM effector family.</text>
</comment>
<feature type="compositionally biased region" description="Basic residues" evidence="15">
    <location>
        <begin position="1249"/>
        <end position="1262"/>
    </location>
</feature>
<evidence type="ECO:0000259" key="17">
    <source>
        <dbReference type="PROSITE" id="PS51782"/>
    </source>
</evidence>
<evidence type="ECO:0000256" key="5">
    <source>
        <dbReference type="ARBA" id="ARBA00022525"/>
    </source>
</evidence>
<evidence type="ECO:0000256" key="10">
    <source>
        <dbReference type="ARBA" id="ARBA00023277"/>
    </source>
</evidence>
<dbReference type="Pfam" id="PF00704">
    <property type="entry name" value="Glyco_hydro_18"/>
    <property type="match status" value="1"/>
</dbReference>
<evidence type="ECO:0000313" key="19">
    <source>
        <dbReference type="EMBL" id="PFH60189.1"/>
    </source>
</evidence>
<dbReference type="InterPro" id="IPR029070">
    <property type="entry name" value="Chitinase_insertion_sf"/>
</dbReference>
<feature type="chain" id="PRO_5012721724" description="chitinase" evidence="16">
    <location>
        <begin position="23"/>
        <end position="1540"/>
    </location>
</feature>
<dbReference type="PANTHER" id="PTHR47700">
    <property type="entry name" value="V CHITINASE, PUTATIVE (AFU_ORTHOLOGUE AFUA_6G13720)-RELATED"/>
    <property type="match status" value="1"/>
</dbReference>
<dbReference type="Gene3D" id="3.20.20.80">
    <property type="entry name" value="Glycosidases"/>
    <property type="match status" value="1"/>
</dbReference>
<dbReference type="GO" id="GO:0006032">
    <property type="term" value="P:chitin catabolic process"/>
    <property type="evidence" value="ECO:0007669"/>
    <property type="project" value="UniProtKB-KW"/>
</dbReference>
<dbReference type="GO" id="GO:0008061">
    <property type="term" value="F:chitin binding"/>
    <property type="evidence" value="ECO:0007669"/>
    <property type="project" value="UniProtKB-KW"/>
</dbReference>
<dbReference type="InterPro" id="IPR053214">
    <property type="entry name" value="LysM12-like"/>
</dbReference>
<dbReference type="SUPFAM" id="SSF54106">
    <property type="entry name" value="LysM domain"/>
    <property type="match status" value="2"/>
</dbReference>
<dbReference type="GO" id="GO:0005576">
    <property type="term" value="C:extracellular region"/>
    <property type="evidence" value="ECO:0007669"/>
    <property type="project" value="UniProtKB-SubCell"/>
</dbReference>
<dbReference type="PANTHER" id="PTHR47700:SF2">
    <property type="entry name" value="CHITINASE"/>
    <property type="match status" value="1"/>
</dbReference>
<dbReference type="Gene3D" id="3.30.60.10">
    <property type="entry name" value="Endochitinase-like"/>
    <property type="match status" value="1"/>
</dbReference>
<evidence type="ECO:0000256" key="13">
    <source>
        <dbReference type="ARBA" id="ARBA00044955"/>
    </source>
</evidence>
<feature type="signal peptide" evidence="16">
    <location>
        <begin position="1"/>
        <end position="22"/>
    </location>
</feature>
<dbReference type="InterPro" id="IPR036861">
    <property type="entry name" value="Endochitinase-like_sf"/>
</dbReference>
<dbReference type="EMBL" id="LAZP02000145">
    <property type="protein sequence ID" value="PFH60189.1"/>
    <property type="molecule type" value="Genomic_DNA"/>
</dbReference>